<accession>A0A367YLL1</accession>
<name>A0A367YLL1_9ASCO</name>
<keyword evidence="5" id="KW-0175">Coiled coil</keyword>
<evidence type="ECO:0000313" key="11">
    <source>
        <dbReference type="Proteomes" id="UP000253472"/>
    </source>
</evidence>
<dbReference type="PANTHER" id="PTHR14360:SF12">
    <property type="entry name" value="MOZ PROTEIN REPRESENTS A CHROMATIN-ASSOCIATED ACETYLTRANSFERASE"/>
    <property type="match status" value="1"/>
</dbReference>
<dbReference type="PANTHER" id="PTHR14360">
    <property type="entry name" value="PROTEIN FMP32, MITOCHONDRIAL"/>
    <property type="match status" value="1"/>
</dbReference>
<feature type="compositionally biased region" description="Basic and acidic residues" evidence="8">
    <location>
        <begin position="74"/>
        <end position="84"/>
    </location>
</feature>
<keyword evidence="3 9" id="KW-0812">Transmembrane</keyword>
<feature type="region of interest" description="Disordered" evidence="8">
    <location>
        <begin position="54"/>
        <end position="107"/>
    </location>
</feature>
<organism evidence="10 11">
    <name type="scientific">Candida viswanathii</name>
    <dbReference type="NCBI Taxonomy" id="5486"/>
    <lineage>
        <taxon>Eukaryota</taxon>
        <taxon>Fungi</taxon>
        <taxon>Dikarya</taxon>
        <taxon>Ascomycota</taxon>
        <taxon>Saccharomycotina</taxon>
        <taxon>Pichiomycetes</taxon>
        <taxon>Debaryomycetaceae</taxon>
        <taxon>Candida/Lodderomyces clade</taxon>
        <taxon>Candida</taxon>
    </lineage>
</organism>
<dbReference type="GO" id="GO:0016020">
    <property type="term" value="C:membrane"/>
    <property type="evidence" value="ECO:0007669"/>
    <property type="project" value="UniProtKB-SubCell"/>
</dbReference>
<dbReference type="AlphaFoldDB" id="A0A367YLL1"/>
<proteinExistence type="predicted"/>
<dbReference type="OrthoDB" id="5424147at2759"/>
<comment type="caution">
    <text evidence="10">The sequence shown here is derived from an EMBL/GenBank/DDBJ whole genome shotgun (WGS) entry which is preliminary data.</text>
</comment>
<evidence type="ECO:0000256" key="2">
    <source>
        <dbReference type="ARBA" id="ARBA00004370"/>
    </source>
</evidence>
<comment type="subcellular location">
    <subcellularLocation>
        <location evidence="2">Membrane</location>
    </subcellularLocation>
    <subcellularLocation>
        <location evidence="1">Mitochondrion</location>
    </subcellularLocation>
</comment>
<feature type="compositionally biased region" description="Polar residues" evidence="8">
    <location>
        <begin position="54"/>
        <end position="72"/>
    </location>
</feature>
<gene>
    <name evidence="10" type="ORF">Cantr_02939</name>
</gene>
<evidence type="ECO:0000256" key="3">
    <source>
        <dbReference type="ARBA" id="ARBA00022692"/>
    </source>
</evidence>
<evidence type="ECO:0000256" key="7">
    <source>
        <dbReference type="ARBA" id="ARBA00023136"/>
    </source>
</evidence>
<dbReference type="InterPro" id="IPR024461">
    <property type="entry name" value="CCDC90-like"/>
</dbReference>
<evidence type="ECO:0000256" key="5">
    <source>
        <dbReference type="ARBA" id="ARBA00023054"/>
    </source>
</evidence>
<keyword evidence="4 9" id="KW-1133">Transmembrane helix</keyword>
<reference evidence="10 11" key="1">
    <citation type="submission" date="2018-06" db="EMBL/GenBank/DDBJ databases">
        <title>Whole genome sequencing of Candida tropicalis (genome annotated by CSBL at Korea University).</title>
        <authorList>
            <person name="Ahn J."/>
        </authorList>
    </citation>
    <scope>NUCLEOTIDE SEQUENCE [LARGE SCALE GENOMIC DNA]</scope>
    <source>
        <strain evidence="10 11">ATCC 20962</strain>
    </source>
</reference>
<evidence type="ECO:0000256" key="4">
    <source>
        <dbReference type="ARBA" id="ARBA00022989"/>
    </source>
</evidence>
<feature type="transmembrane region" description="Helical" evidence="9">
    <location>
        <begin position="304"/>
        <end position="323"/>
    </location>
</feature>
<dbReference type="Pfam" id="PF07798">
    <property type="entry name" value="CCDC90-like"/>
    <property type="match status" value="1"/>
</dbReference>
<keyword evidence="6" id="KW-0496">Mitochondrion</keyword>
<evidence type="ECO:0000256" key="6">
    <source>
        <dbReference type="ARBA" id="ARBA00023128"/>
    </source>
</evidence>
<evidence type="ECO:0000256" key="1">
    <source>
        <dbReference type="ARBA" id="ARBA00004173"/>
    </source>
</evidence>
<dbReference type="STRING" id="5486.A0A367YLL1"/>
<feature type="compositionally biased region" description="Low complexity" evidence="8">
    <location>
        <begin position="88"/>
        <end position="106"/>
    </location>
</feature>
<keyword evidence="11" id="KW-1185">Reference proteome</keyword>
<sequence length="361" mass="40469">MIRHSFARIGNIHLLPPTLIISHVFTRSILESNRINPSLIRNLTISSLRYLSASTTPSNSSGAKKPIFTTNGKLEAEPDDKADTNKPATSNDGDDNAAAAAATASTPEKTITLDSPFALPPGAEKVLPEGASKDDFLTEVFGSLDPYIDTYAMYKDLRGAGFSVAQSDQIIALLIYQLNLKLTKLSTIYAQRFELDNEQYLFESAQQEIRVDVTRSRDQHAAELLALINILLRDFNAITDELHNDFLMLRNDSAVAINEAKSENTLLSKRMFLKIQEANHKITTDLSSNIKSEIESLRWYLSRWGLMTLLASLFMALIIFYSSKQKNVTEEARREFAPLVIREPSEYEDDDYHTELDRASV</sequence>
<evidence type="ECO:0000313" key="10">
    <source>
        <dbReference type="EMBL" id="RCK66734.1"/>
    </source>
</evidence>
<protein>
    <submittedName>
        <fullName evidence="10">Uncharacterized protein</fullName>
    </submittedName>
</protein>
<keyword evidence="7 9" id="KW-0472">Membrane</keyword>
<dbReference type="GO" id="GO:0005739">
    <property type="term" value="C:mitochondrion"/>
    <property type="evidence" value="ECO:0007669"/>
    <property type="project" value="UniProtKB-SubCell"/>
</dbReference>
<dbReference type="Proteomes" id="UP000253472">
    <property type="component" value="Unassembled WGS sequence"/>
</dbReference>
<dbReference type="EMBL" id="QLNQ01000001">
    <property type="protein sequence ID" value="RCK66734.1"/>
    <property type="molecule type" value="Genomic_DNA"/>
</dbReference>
<evidence type="ECO:0000256" key="9">
    <source>
        <dbReference type="SAM" id="Phobius"/>
    </source>
</evidence>
<evidence type="ECO:0000256" key="8">
    <source>
        <dbReference type="SAM" id="MobiDB-lite"/>
    </source>
</evidence>